<dbReference type="EMBL" id="JACXVP010000001">
    <property type="protein sequence ID" value="KAG5632939.1"/>
    <property type="molecule type" value="Genomic_DNA"/>
</dbReference>
<evidence type="ECO:0000313" key="2">
    <source>
        <dbReference type="EMBL" id="KAG5632939.1"/>
    </source>
</evidence>
<dbReference type="AlphaFoldDB" id="A0A9J6B8L6"/>
<feature type="compositionally biased region" description="Polar residues" evidence="1">
    <location>
        <begin position="62"/>
        <end position="83"/>
    </location>
</feature>
<protein>
    <submittedName>
        <fullName evidence="2">Uncharacterized protein</fullName>
    </submittedName>
</protein>
<evidence type="ECO:0000313" key="3">
    <source>
        <dbReference type="Proteomes" id="UP000824120"/>
    </source>
</evidence>
<evidence type="ECO:0000256" key="1">
    <source>
        <dbReference type="SAM" id="MobiDB-lite"/>
    </source>
</evidence>
<reference evidence="2 3" key="1">
    <citation type="submission" date="2020-09" db="EMBL/GenBank/DDBJ databases">
        <title>De no assembly of potato wild relative species, Solanum commersonii.</title>
        <authorList>
            <person name="Cho K."/>
        </authorList>
    </citation>
    <scope>NUCLEOTIDE SEQUENCE [LARGE SCALE GENOMIC DNA]</scope>
    <source>
        <strain evidence="2">LZ3.2</strain>
        <tissue evidence="2">Leaf</tissue>
    </source>
</reference>
<name>A0A9J6B8L6_SOLCO</name>
<organism evidence="2 3">
    <name type="scientific">Solanum commersonii</name>
    <name type="common">Commerson's wild potato</name>
    <name type="synonym">Commerson's nightshade</name>
    <dbReference type="NCBI Taxonomy" id="4109"/>
    <lineage>
        <taxon>Eukaryota</taxon>
        <taxon>Viridiplantae</taxon>
        <taxon>Streptophyta</taxon>
        <taxon>Embryophyta</taxon>
        <taxon>Tracheophyta</taxon>
        <taxon>Spermatophyta</taxon>
        <taxon>Magnoliopsida</taxon>
        <taxon>eudicotyledons</taxon>
        <taxon>Gunneridae</taxon>
        <taxon>Pentapetalae</taxon>
        <taxon>asterids</taxon>
        <taxon>lamiids</taxon>
        <taxon>Solanales</taxon>
        <taxon>Solanaceae</taxon>
        <taxon>Solanoideae</taxon>
        <taxon>Solaneae</taxon>
        <taxon>Solanum</taxon>
    </lineage>
</organism>
<feature type="region of interest" description="Disordered" evidence="1">
    <location>
        <begin position="61"/>
        <end position="122"/>
    </location>
</feature>
<accession>A0A9J6B8L6</accession>
<dbReference type="OrthoDB" id="1305449at2759"/>
<sequence length="144" mass="16182">MKSLFADWEEIIGNDRVTGRFAQGPEDAAEEIERTEAQEITNDTFVGFPIVVVHVDDAPNIRENQAAQEEPNVSSESTQSPFTVQDEPNESTRATQSSFTTQKGETHQSQKQDNKFKASFSKINEKGRCKKTKITKDDNETVLE</sequence>
<proteinExistence type="predicted"/>
<gene>
    <name evidence="2" type="ORF">H5410_004656</name>
</gene>
<comment type="caution">
    <text evidence="2">The sequence shown here is derived from an EMBL/GenBank/DDBJ whole genome shotgun (WGS) entry which is preliminary data.</text>
</comment>
<dbReference type="Proteomes" id="UP000824120">
    <property type="component" value="Chromosome 1"/>
</dbReference>
<keyword evidence="3" id="KW-1185">Reference proteome</keyword>
<feature type="compositionally biased region" description="Basic and acidic residues" evidence="1">
    <location>
        <begin position="104"/>
        <end position="116"/>
    </location>
</feature>
<feature type="compositionally biased region" description="Polar residues" evidence="1">
    <location>
        <begin position="91"/>
        <end position="103"/>
    </location>
</feature>
<feature type="non-terminal residue" evidence="2">
    <location>
        <position position="144"/>
    </location>
</feature>